<dbReference type="InterPro" id="IPR014337">
    <property type="entry name" value="Ectoine_EhuB"/>
</dbReference>
<accession>A0ABW3VN05</accession>
<sequence length="300" mass="30966">MTGQTWSRREFFRRSAVAGAVVLGGPALISACTSTSQSGGGDTLANARSAGTIKIGIAGEEPYGFTDTSGKVTGEAPEVARAVLKAIGIADVNAQQVSFDQLIPALNANQYDMVCAGMNITAARCQQATFSIPDYSAKTAFLVPKGNPQGIATFQDIASKNLQLAVLSAAVEQGYAKDAGVPDSNVAAFPDQNALLQAVTAGRAAAAALTDISLKWLASKNPQADVEVTPGFDPVQNGQPVVSAGGFVFRKADTTLVDAFNGALGTLHQNGQWVQIAEPFGFTKDNLPAADLTTQKLCAA</sequence>
<evidence type="ECO:0000259" key="2">
    <source>
        <dbReference type="SMART" id="SM00062"/>
    </source>
</evidence>
<evidence type="ECO:0000313" key="4">
    <source>
        <dbReference type="Proteomes" id="UP001597182"/>
    </source>
</evidence>
<comment type="caution">
    <text evidence="3">The sequence shown here is derived from an EMBL/GenBank/DDBJ whole genome shotgun (WGS) entry which is preliminary data.</text>
</comment>
<dbReference type="PANTHER" id="PTHR35936">
    <property type="entry name" value="MEMBRANE-BOUND LYTIC MUREIN TRANSGLYCOSYLASE F"/>
    <property type="match status" value="1"/>
</dbReference>
<dbReference type="InterPro" id="IPR001638">
    <property type="entry name" value="Solute-binding_3/MltF_N"/>
</dbReference>
<evidence type="ECO:0000256" key="1">
    <source>
        <dbReference type="ARBA" id="ARBA00022729"/>
    </source>
</evidence>
<dbReference type="InterPro" id="IPR006311">
    <property type="entry name" value="TAT_signal"/>
</dbReference>
<dbReference type="SMART" id="SM00062">
    <property type="entry name" value="PBPb"/>
    <property type="match status" value="1"/>
</dbReference>
<dbReference type="PROSITE" id="PS51318">
    <property type="entry name" value="TAT"/>
    <property type="match status" value="1"/>
</dbReference>
<proteinExistence type="predicted"/>
<dbReference type="SUPFAM" id="SSF53850">
    <property type="entry name" value="Periplasmic binding protein-like II"/>
    <property type="match status" value="1"/>
</dbReference>
<keyword evidence="1" id="KW-0732">Signal</keyword>
<evidence type="ECO:0000313" key="3">
    <source>
        <dbReference type="EMBL" id="MFD1235694.1"/>
    </source>
</evidence>
<dbReference type="NCBIfam" id="TIGR02995">
    <property type="entry name" value="ectoine_ehuB"/>
    <property type="match status" value="1"/>
</dbReference>
<feature type="domain" description="Solute-binding protein family 3/N-terminal" evidence="2">
    <location>
        <begin position="52"/>
        <end position="284"/>
    </location>
</feature>
<dbReference type="RefSeq" id="WP_013673860.1">
    <property type="nucleotide sequence ID" value="NZ_BAABKS010000008.1"/>
</dbReference>
<dbReference type="PANTHER" id="PTHR35936:SF17">
    <property type="entry name" value="ARGININE-BINDING EXTRACELLULAR PROTEIN ARTP"/>
    <property type="match status" value="1"/>
</dbReference>
<dbReference type="EMBL" id="JBHTMB010000171">
    <property type="protein sequence ID" value="MFD1235694.1"/>
    <property type="molecule type" value="Genomic_DNA"/>
</dbReference>
<keyword evidence="4" id="KW-1185">Reference proteome</keyword>
<dbReference type="Gene3D" id="3.40.190.10">
    <property type="entry name" value="Periplasmic binding protein-like II"/>
    <property type="match status" value="2"/>
</dbReference>
<protein>
    <submittedName>
        <fullName evidence="3">Ectoine/hydroxyectoine ABC transporter substrate-binding protein EhuB</fullName>
    </submittedName>
</protein>
<dbReference type="Pfam" id="PF00497">
    <property type="entry name" value="SBP_bac_3"/>
    <property type="match status" value="1"/>
</dbReference>
<gene>
    <name evidence="3" type="primary">ehuB</name>
    <name evidence="3" type="ORF">ACFQ34_20580</name>
</gene>
<name>A0ABW3VN05_9PSEU</name>
<dbReference type="Proteomes" id="UP001597182">
    <property type="component" value="Unassembled WGS sequence"/>
</dbReference>
<reference evidence="4" key="1">
    <citation type="journal article" date="2019" name="Int. J. Syst. Evol. Microbiol.">
        <title>The Global Catalogue of Microorganisms (GCM) 10K type strain sequencing project: providing services to taxonomists for standard genome sequencing and annotation.</title>
        <authorList>
            <consortium name="The Broad Institute Genomics Platform"/>
            <consortium name="The Broad Institute Genome Sequencing Center for Infectious Disease"/>
            <person name="Wu L."/>
            <person name="Ma J."/>
        </authorList>
    </citation>
    <scope>NUCLEOTIDE SEQUENCE [LARGE SCALE GENOMIC DNA]</scope>
    <source>
        <strain evidence="4">CCUG 49018</strain>
    </source>
</reference>
<organism evidence="3 4">
    <name type="scientific">Pseudonocardia benzenivorans</name>
    <dbReference type="NCBI Taxonomy" id="228005"/>
    <lineage>
        <taxon>Bacteria</taxon>
        <taxon>Bacillati</taxon>
        <taxon>Actinomycetota</taxon>
        <taxon>Actinomycetes</taxon>
        <taxon>Pseudonocardiales</taxon>
        <taxon>Pseudonocardiaceae</taxon>
        <taxon>Pseudonocardia</taxon>
    </lineage>
</organism>